<keyword evidence="4" id="KW-1185">Reference proteome</keyword>
<keyword evidence="2" id="KW-1133">Transmembrane helix</keyword>
<sequence>MSNDKDKDTPTVRRAWRALRSWMRRPNVRLMAKTVALCVLAVATSPWWVALYRILLYGAAMDQAIILCSVFIIGRIIIARRRWRRGDAADADGGPDERRPHGSTRNGGGNGKTRRPHAGGKRRR</sequence>
<evidence type="ECO:0000313" key="4">
    <source>
        <dbReference type="Proteomes" id="UP000288052"/>
    </source>
</evidence>
<feature type="region of interest" description="Disordered" evidence="1">
    <location>
        <begin position="85"/>
        <end position="124"/>
    </location>
</feature>
<organism evidence="3 4">
    <name type="scientific">Bifidobacterium castoris</name>
    <dbReference type="NCBI Taxonomy" id="2306972"/>
    <lineage>
        <taxon>Bacteria</taxon>
        <taxon>Bacillati</taxon>
        <taxon>Actinomycetota</taxon>
        <taxon>Actinomycetes</taxon>
        <taxon>Bifidobacteriales</taxon>
        <taxon>Bifidobacteriaceae</taxon>
        <taxon>Bifidobacterium</taxon>
    </lineage>
</organism>
<keyword evidence="2" id="KW-0812">Transmembrane</keyword>
<dbReference type="RefSeq" id="WP_126031370.1">
    <property type="nucleotide sequence ID" value="NZ_QXGI01000001.1"/>
</dbReference>
<name>A0A430FAJ8_9BIFI</name>
<dbReference type="AlphaFoldDB" id="A0A430FAJ8"/>
<evidence type="ECO:0000313" key="3">
    <source>
        <dbReference type="EMBL" id="RSX49867.1"/>
    </source>
</evidence>
<comment type="caution">
    <text evidence="3">The sequence shown here is derived from an EMBL/GenBank/DDBJ whole genome shotgun (WGS) entry which is preliminary data.</text>
</comment>
<protein>
    <submittedName>
        <fullName evidence="3">Uncharacterized protein</fullName>
    </submittedName>
</protein>
<evidence type="ECO:0000256" key="1">
    <source>
        <dbReference type="SAM" id="MobiDB-lite"/>
    </source>
</evidence>
<proteinExistence type="predicted"/>
<feature type="transmembrane region" description="Helical" evidence="2">
    <location>
        <begin position="30"/>
        <end position="48"/>
    </location>
</feature>
<gene>
    <name evidence="3" type="ORF">D2E22_0328</name>
</gene>
<feature type="compositionally biased region" description="Basic residues" evidence="1">
    <location>
        <begin position="112"/>
        <end position="124"/>
    </location>
</feature>
<reference evidence="3 4" key="1">
    <citation type="submission" date="2018-09" db="EMBL/GenBank/DDBJ databases">
        <title>Characterization of the phylogenetic diversity of five novel species belonging to the genus Bifidobacterium.</title>
        <authorList>
            <person name="Lugli G.A."/>
            <person name="Duranti S."/>
            <person name="Milani C."/>
        </authorList>
    </citation>
    <scope>NUCLEOTIDE SEQUENCE [LARGE SCALE GENOMIC DNA]</scope>
    <source>
        <strain evidence="3 4">2020B</strain>
    </source>
</reference>
<dbReference type="EMBL" id="QXGI01000001">
    <property type="protein sequence ID" value="RSX49867.1"/>
    <property type="molecule type" value="Genomic_DNA"/>
</dbReference>
<feature type="transmembrane region" description="Helical" evidence="2">
    <location>
        <begin position="54"/>
        <end position="78"/>
    </location>
</feature>
<evidence type="ECO:0000256" key="2">
    <source>
        <dbReference type="SAM" id="Phobius"/>
    </source>
</evidence>
<accession>A0A430FAJ8</accession>
<keyword evidence="2" id="KW-0472">Membrane</keyword>
<dbReference type="Proteomes" id="UP000288052">
    <property type="component" value="Unassembled WGS sequence"/>
</dbReference>